<dbReference type="Gene3D" id="3.80.10.10">
    <property type="entry name" value="Ribonuclease Inhibitor"/>
    <property type="match status" value="2"/>
</dbReference>
<dbReference type="EMBL" id="CAUOFW020004613">
    <property type="protein sequence ID" value="CAK9166437.1"/>
    <property type="molecule type" value="Genomic_DNA"/>
</dbReference>
<keyword evidence="2" id="KW-0433">Leucine-rich repeat</keyword>
<dbReference type="PRINTS" id="PR00364">
    <property type="entry name" value="DISEASERSIST"/>
</dbReference>
<dbReference type="InterPro" id="IPR032675">
    <property type="entry name" value="LRR_dom_sf"/>
</dbReference>
<dbReference type="InterPro" id="IPR036388">
    <property type="entry name" value="WH-like_DNA-bd_sf"/>
</dbReference>
<name>A0ABC8TE87_9AQUA</name>
<dbReference type="Gene3D" id="1.10.10.10">
    <property type="entry name" value="Winged helix-like DNA-binding domain superfamily/Winged helix DNA-binding domain"/>
    <property type="match status" value="1"/>
</dbReference>
<evidence type="ECO:0000259" key="5">
    <source>
        <dbReference type="PROSITE" id="PS51153"/>
    </source>
</evidence>
<proteinExistence type="inferred from homology"/>
<dbReference type="PANTHER" id="PTHR36766">
    <property type="entry name" value="PLANT BROAD-SPECTRUM MILDEW RESISTANCE PROTEIN RPW8"/>
    <property type="match status" value="1"/>
</dbReference>
<evidence type="ECO:0000256" key="3">
    <source>
        <dbReference type="ARBA" id="ARBA00022737"/>
    </source>
</evidence>
<feature type="domain" description="RPW8" evidence="5">
    <location>
        <begin position="1"/>
        <end position="151"/>
    </location>
</feature>
<dbReference type="AlphaFoldDB" id="A0ABC8TE87"/>
<dbReference type="InterPro" id="IPR042197">
    <property type="entry name" value="Apaf_helical"/>
</dbReference>
<evidence type="ECO:0000256" key="1">
    <source>
        <dbReference type="ARBA" id="ARBA00008894"/>
    </source>
</evidence>
<keyword evidence="4" id="KW-0611">Plant defense</keyword>
<comment type="caution">
    <text evidence="6">The sequence shown here is derived from an EMBL/GenBank/DDBJ whole genome shotgun (WGS) entry which is preliminary data.</text>
</comment>
<sequence length="830" mass="94181">MAGNNVGGAALGAVFGELLKLVVYVTKQAIYFKSTLNCLQTTLNDIHPVFDDIDRLNRLLDARKEEIDSFTGRLEEGKKLVLKCSTIKCWDVYKRVKYNKKLTGLDKSLLRFFQINVQVLLARDSKKMLVGHNDLEEKLNKVLSLVQNGTVGGGGGGGVCYSKGFSGSCGVPRVPAFIVGFDVPLQELKMMLRKDGVSVLVLSAPGGCGKTTLAKMLCRDNEIKDIYGANIFFVNVSKTPSITVIVQKLFHHNGCYPVPEFQSDDDAINQLEYLLEQIGQQPMLLVLDDVWLGSESLIHDVKFQIPGYKILVTSRSLLPGFEITYNLKLLSDPDAIKLFRHLAFPQDRSLYVPDDLVNEVVRGCGGFPLAIEVVAKSLSNQPEFKWRSTMKKWSEGESIFGSNSELLKRLRTSLDALEEIPIVKQCYLDLGSFPEDQRIPASALLDIWVEMYNLDEDGVYTLDNLHELSTRNLANLVLTRKDASEVDDYCNEQFVMQHDLLRELAIYESSRESIEQRSRVILDISANNLPRWWTEQLQQPIHSNLLSISTDETFSSSWYDLHVPEVEVLILNFRIRKFTLPQFMGRMHKLKVLIITNYGFGSAELNNLPLLGYLSNLRRIRLEHVSISSLGTSIYELKNLRKISFIMCEIGKAFDKCTIEVPHIWPNLVQIDIDCCDDLVEFPSGFCNIIHLRKLKITYCNELCVLPQEIGKLTNLEVLRLNSCKKLTVLPESVGNLQKLRLLDISDCSKLSNMPMRMGELCELRMLHMRGCRGLDELPPSVMDLEQLKTVVCDEEAAFLWEPYECYLTNLKINVLKEDINLNWLHNLHP</sequence>
<dbReference type="SUPFAM" id="SSF52540">
    <property type="entry name" value="P-loop containing nucleoside triphosphate hydrolases"/>
    <property type="match status" value="1"/>
</dbReference>
<dbReference type="GO" id="GO:0006952">
    <property type="term" value="P:defense response"/>
    <property type="evidence" value="ECO:0007669"/>
    <property type="project" value="UniProtKB-KW"/>
</dbReference>
<dbReference type="Pfam" id="PF05659">
    <property type="entry name" value="RPW8"/>
    <property type="match status" value="1"/>
</dbReference>
<protein>
    <recommendedName>
        <fullName evidence="5">RPW8 domain-containing protein</fullName>
    </recommendedName>
</protein>
<dbReference type="Gene3D" id="3.40.50.300">
    <property type="entry name" value="P-loop containing nucleotide triphosphate hydrolases"/>
    <property type="match status" value="1"/>
</dbReference>
<keyword evidence="7" id="KW-1185">Reference proteome</keyword>
<evidence type="ECO:0000256" key="4">
    <source>
        <dbReference type="ARBA" id="ARBA00022821"/>
    </source>
</evidence>
<accession>A0ABC8TE87</accession>
<dbReference type="Pfam" id="PF00931">
    <property type="entry name" value="NB-ARC"/>
    <property type="match status" value="1"/>
</dbReference>
<dbReference type="PANTHER" id="PTHR36766:SF3">
    <property type="entry name" value="RPW8 DOMAIN-CONTAINING PROTEIN"/>
    <property type="match status" value="1"/>
</dbReference>
<dbReference type="InterPro" id="IPR027417">
    <property type="entry name" value="P-loop_NTPase"/>
</dbReference>
<dbReference type="InterPro" id="IPR002182">
    <property type="entry name" value="NB-ARC"/>
</dbReference>
<reference evidence="6 7" key="1">
    <citation type="submission" date="2024-02" db="EMBL/GenBank/DDBJ databases">
        <authorList>
            <person name="Vignale AGUSTIN F."/>
            <person name="Sosa J E."/>
            <person name="Modenutti C."/>
        </authorList>
    </citation>
    <scope>NUCLEOTIDE SEQUENCE [LARGE SCALE GENOMIC DNA]</scope>
</reference>
<dbReference type="Proteomes" id="UP001642360">
    <property type="component" value="Unassembled WGS sequence"/>
</dbReference>
<dbReference type="Gene3D" id="1.10.8.430">
    <property type="entry name" value="Helical domain of apoptotic protease-activating factors"/>
    <property type="match status" value="1"/>
</dbReference>
<dbReference type="SUPFAM" id="SSF52058">
    <property type="entry name" value="L domain-like"/>
    <property type="match status" value="1"/>
</dbReference>
<evidence type="ECO:0000313" key="7">
    <source>
        <dbReference type="Proteomes" id="UP001642360"/>
    </source>
</evidence>
<gene>
    <name evidence="6" type="ORF">ILEXP_LOCUS35659</name>
</gene>
<keyword evidence="3" id="KW-0677">Repeat</keyword>
<dbReference type="InterPro" id="IPR008808">
    <property type="entry name" value="Powdery_mildew-R_dom"/>
</dbReference>
<organism evidence="6 7">
    <name type="scientific">Ilex paraguariensis</name>
    <name type="common">yerba mate</name>
    <dbReference type="NCBI Taxonomy" id="185542"/>
    <lineage>
        <taxon>Eukaryota</taxon>
        <taxon>Viridiplantae</taxon>
        <taxon>Streptophyta</taxon>
        <taxon>Embryophyta</taxon>
        <taxon>Tracheophyta</taxon>
        <taxon>Spermatophyta</taxon>
        <taxon>Magnoliopsida</taxon>
        <taxon>eudicotyledons</taxon>
        <taxon>Gunneridae</taxon>
        <taxon>Pentapetalae</taxon>
        <taxon>asterids</taxon>
        <taxon>campanulids</taxon>
        <taxon>Aquifoliales</taxon>
        <taxon>Aquifoliaceae</taxon>
        <taxon>Ilex</taxon>
    </lineage>
</organism>
<evidence type="ECO:0000313" key="6">
    <source>
        <dbReference type="EMBL" id="CAK9166437.1"/>
    </source>
</evidence>
<evidence type="ECO:0000256" key="2">
    <source>
        <dbReference type="ARBA" id="ARBA00022614"/>
    </source>
</evidence>
<dbReference type="PROSITE" id="PS51153">
    <property type="entry name" value="RPW8"/>
    <property type="match status" value="1"/>
</dbReference>
<comment type="similarity">
    <text evidence="1">Belongs to the disease resistance NB-LRR family.</text>
</comment>